<evidence type="ECO:0000256" key="1">
    <source>
        <dbReference type="SAM" id="SignalP"/>
    </source>
</evidence>
<reference evidence="2" key="2">
    <citation type="submission" date="2023-05" db="EMBL/GenBank/DDBJ databases">
        <authorList>
            <consortium name="Lawrence Berkeley National Laboratory"/>
            <person name="Steindorff A."/>
            <person name="Hensen N."/>
            <person name="Bonometti L."/>
            <person name="Westerberg I."/>
            <person name="Brannstrom I.O."/>
            <person name="Guillou S."/>
            <person name="Cros-Aarteil S."/>
            <person name="Calhoun S."/>
            <person name="Haridas S."/>
            <person name="Kuo A."/>
            <person name="Mondo S."/>
            <person name="Pangilinan J."/>
            <person name="Riley R."/>
            <person name="Labutti K."/>
            <person name="Andreopoulos B."/>
            <person name="Lipzen A."/>
            <person name="Chen C."/>
            <person name="Yanf M."/>
            <person name="Daum C."/>
            <person name="Ng V."/>
            <person name="Clum A."/>
            <person name="Ohm R."/>
            <person name="Martin F."/>
            <person name="Silar P."/>
            <person name="Natvig D."/>
            <person name="Lalanne C."/>
            <person name="Gautier V."/>
            <person name="Ament-Velasquez S.L."/>
            <person name="Kruys A."/>
            <person name="Hutchinson M.I."/>
            <person name="Powell A.J."/>
            <person name="Barry K."/>
            <person name="Miller A.N."/>
            <person name="Grigoriev I.V."/>
            <person name="Debuchy R."/>
            <person name="Gladieux P."/>
            <person name="Thoren M.H."/>
            <person name="Johannesson H."/>
        </authorList>
    </citation>
    <scope>NUCLEOTIDE SEQUENCE</scope>
    <source>
        <strain evidence="2">PSN243</strain>
    </source>
</reference>
<protein>
    <recommendedName>
        <fullName evidence="4">Ecp2 effector protein domain-containing protein</fullName>
    </recommendedName>
</protein>
<gene>
    <name evidence="2" type="ORF">QBC34DRAFT_428722</name>
</gene>
<evidence type="ECO:0000313" key="2">
    <source>
        <dbReference type="EMBL" id="KAK4445747.1"/>
    </source>
</evidence>
<keyword evidence="3" id="KW-1185">Reference proteome</keyword>
<proteinExistence type="predicted"/>
<feature type="signal peptide" evidence="1">
    <location>
        <begin position="1"/>
        <end position="20"/>
    </location>
</feature>
<evidence type="ECO:0008006" key="4">
    <source>
        <dbReference type="Google" id="ProtNLM"/>
    </source>
</evidence>
<dbReference type="EMBL" id="MU865962">
    <property type="protein sequence ID" value="KAK4445747.1"/>
    <property type="molecule type" value="Genomic_DNA"/>
</dbReference>
<reference evidence="2" key="1">
    <citation type="journal article" date="2023" name="Mol. Phylogenet. Evol.">
        <title>Genome-scale phylogeny and comparative genomics of the fungal order Sordariales.</title>
        <authorList>
            <person name="Hensen N."/>
            <person name="Bonometti L."/>
            <person name="Westerberg I."/>
            <person name="Brannstrom I.O."/>
            <person name="Guillou S."/>
            <person name="Cros-Aarteil S."/>
            <person name="Calhoun S."/>
            <person name="Haridas S."/>
            <person name="Kuo A."/>
            <person name="Mondo S."/>
            <person name="Pangilinan J."/>
            <person name="Riley R."/>
            <person name="LaButti K."/>
            <person name="Andreopoulos B."/>
            <person name="Lipzen A."/>
            <person name="Chen C."/>
            <person name="Yan M."/>
            <person name="Daum C."/>
            <person name="Ng V."/>
            <person name="Clum A."/>
            <person name="Steindorff A."/>
            <person name="Ohm R.A."/>
            <person name="Martin F."/>
            <person name="Silar P."/>
            <person name="Natvig D.O."/>
            <person name="Lalanne C."/>
            <person name="Gautier V."/>
            <person name="Ament-Velasquez S.L."/>
            <person name="Kruys A."/>
            <person name="Hutchinson M.I."/>
            <person name="Powell A.J."/>
            <person name="Barry K."/>
            <person name="Miller A.N."/>
            <person name="Grigoriev I.V."/>
            <person name="Debuchy R."/>
            <person name="Gladieux P."/>
            <person name="Hiltunen Thoren M."/>
            <person name="Johannesson H."/>
        </authorList>
    </citation>
    <scope>NUCLEOTIDE SEQUENCE</scope>
    <source>
        <strain evidence="2">PSN243</strain>
    </source>
</reference>
<accession>A0AAV9GEV2</accession>
<feature type="chain" id="PRO_5043754139" description="Ecp2 effector protein domain-containing protein" evidence="1">
    <location>
        <begin position="21"/>
        <end position="187"/>
    </location>
</feature>
<evidence type="ECO:0000313" key="3">
    <source>
        <dbReference type="Proteomes" id="UP001321760"/>
    </source>
</evidence>
<sequence length="187" mass="21141">MKLSTILLLGAPALFLRAMANPITLDPASTTETQPGDDDDDSQFPALWPADNDTFNSTESSLKSRCSWNDGHGPIHCDYFSVVIPYAWSQTGPFKEEFDIKGFNFAVKRSIHCGRANQWQSFTSPLPWVLQIHPGNTCHYNPQGMWSDFDNTWIRYSNQFLNTPTDSRCGRVGSGNRDMRCIIKQRS</sequence>
<comment type="caution">
    <text evidence="2">The sequence shown here is derived from an EMBL/GenBank/DDBJ whole genome shotgun (WGS) entry which is preliminary data.</text>
</comment>
<organism evidence="2 3">
    <name type="scientific">Podospora aff. communis PSN243</name>
    <dbReference type="NCBI Taxonomy" id="3040156"/>
    <lineage>
        <taxon>Eukaryota</taxon>
        <taxon>Fungi</taxon>
        <taxon>Dikarya</taxon>
        <taxon>Ascomycota</taxon>
        <taxon>Pezizomycotina</taxon>
        <taxon>Sordariomycetes</taxon>
        <taxon>Sordariomycetidae</taxon>
        <taxon>Sordariales</taxon>
        <taxon>Podosporaceae</taxon>
        <taxon>Podospora</taxon>
    </lineage>
</organism>
<keyword evidence="1" id="KW-0732">Signal</keyword>
<dbReference type="AlphaFoldDB" id="A0AAV9GEV2"/>
<name>A0AAV9GEV2_9PEZI</name>
<dbReference type="Proteomes" id="UP001321760">
    <property type="component" value="Unassembled WGS sequence"/>
</dbReference>